<dbReference type="Gene3D" id="3.80.10.10">
    <property type="entry name" value="Ribonuclease Inhibitor"/>
    <property type="match status" value="1"/>
</dbReference>
<accession>A0AAD8TKN6</accession>
<protein>
    <recommendedName>
        <fullName evidence="2">F-box domain-containing protein</fullName>
    </recommendedName>
</protein>
<dbReference type="InterPro" id="IPR036047">
    <property type="entry name" value="F-box-like_dom_sf"/>
</dbReference>
<dbReference type="PANTHER" id="PTHR34223:SF106">
    <property type="entry name" value="MEIOTIC F-BOX PROTEIN MOF"/>
    <property type="match status" value="1"/>
</dbReference>
<feature type="domain" description="F-box" evidence="2">
    <location>
        <begin position="28"/>
        <end position="64"/>
    </location>
</feature>
<dbReference type="EMBL" id="JAUUTY010000002">
    <property type="protein sequence ID" value="KAK1683562.1"/>
    <property type="molecule type" value="Genomic_DNA"/>
</dbReference>
<dbReference type="CDD" id="cd22160">
    <property type="entry name" value="F-box_AtFBL13-like"/>
    <property type="match status" value="1"/>
</dbReference>
<sequence length="419" mass="46595">MVSSVEVESVPPTALPSRKRARRLDTAEDRLSDLPDCLLHAILARLHSRQAVQTSILSRRWRHVWRSVPCVDIDQRQFPGSHVPGSRQRGRFEDFADSMLAFAGAAPSSRTPLDTFRLHLVDGGSASADRWMRRGLKRRPATVDIHCSLGDIRGMVEWPPGHVNLAAAACRLTTLTLFGVTLRHGFAERLGALCPVLQDLRIDNCHHHSSHCTIASPSLKFLTLFCRMSYPYSSAITLAIASPRLATLFLFVPFGGTGVHPVITAAPEHDDALASLARASICIYDRDRPNKRPNKTKLEFLRSMRVFLARLSNVRILRLSGFTTKALLDHESQEFPVFQNLTTLVLRCCDIGAFNSQVLLRILDSTPNLEKIGLYHCKCGRIAPDCPGQTVWPFTPQSSLHAAPTIPVRTYEAFEARVA</sequence>
<dbReference type="InterPro" id="IPR053781">
    <property type="entry name" value="F-box_AtFBL13-like"/>
</dbReference>
<evidence type="ECO:0000313" key="4">
    <source>
        <dbReference type="Proteomes" id="UP001231189"/>
    </source>
</evidence>
<dbReference type="AlphaFoldDB" id="A0AAD8TKN6"/>
<feature type="compositionally biased region" description="Low complexity" evidence="1">
    <location>
        <begin position="1"/>
        <end position="10"/>
    </location>
</feature>
<dbReference type="InterPro" id="IPR055411">
    <property type="entry name" value="LRR_FXL15/At3g58940/PEG3-like"/>
</dbReference>
<dbReference type="Pfam" id="PF00646">
    <property type="entry name" value="F-box"/>
    <property type="match status" value="1"/>
</dbReference>
<proteinExistence type="predicted"/>
<feature type="region of interest" description="Disordered" evidence="1">
    <location>
        <begin position="1"/>
        <end position="22"/>
    </location>
</feature>
<comment type="caution">
    <text evidence="3">The sequence shown here is derived from an EMBL/GenBank/DDBJ whole genome shotgun (WGS) entry which is preliminary data.</text>
</comment>
<dbReference type="Proteomes" id="UP001231189">
    <property type="component" value="Unassembled WGS sequence"/>
</dbReference>
<evidence type="ECO:0000313" key="3">
    <source>
        <dbReference type="EMBL" id="KAK1683562.1"/>
    </source>
</evidence>
<keyword evidence="4" id="KW-1185">Reference proteome</keyword>
<dbReference type="PROSITE" id="PS50181">
    <property type="entry name" value="FBOX"/>
    <property type="match status" value="1"/>
</dbReference>
<dbReference type="SUPFAM" id="SSF81383">
    <property type="entry name" value="F-box domain"/>
    <property type="match status" value="1"/>
</dbReference>
<name>A0AAD8TKN6_LOLMU</name>
<evidence type="ECO:0000259" key="2">
    <source>
        <dbReference type="PROSITE" id="PS50181"/>
    </source>
</evidence>
<evidence type="ECO:0000256" key="1">
    <source>
        <dbReference type="SAM" id="MobiDB-lite"/>
    </source>
</evidence>
<reference evidence="3" key="1">
    <citation type="submission" date="2023-07" db="EMBL/GenBank/DDBJ databases">
        <title>A chromosome-level genome assembly of Lolium multiflorum.</title>
        <authorList>
            <person name="Chen Y."/>
            <person name="Copetti D."/>
            <person name="Kolliker R."/>
            <person name="Studer B."/>
        </authorList>
    </citation>
    <scope>NUCLEOTIDE SEQUENCE</scope>
    <source>
        <strain evidence="3">02402/16</strain>
        <tissue evidence="3">Leaf</tissue>
    </source>
</reference>
<dbReference type="PANTHER" id="PTHR34223">
    <property type="entry name" value="OS11G0201299 PROTEIN"/>
    <property type="match status" value="1"/>
</dbReference>
<dbReference type="InterPro" id="IPR001810">
    <property type="entry name" value="F-box_dom"/>
</dbReference>
<dbReference type="Pfam" id="PF24758">
    <property type="entry name" value="LRR_At5g56370"/>
    <property type="match status" value="1"/>
</dbReference>
<dbReference type="SUPFAM" id="SSF52047">
    <property type="entry name" value="RNI-like"/>
    <property type="match status" value="1"/>
</dbReference>
<organism evidence="3 4">
    <name type="scientific">Lolium multiflorum</name>
    <name type="common">Italian ryegrass</name>
    <name type="synonym">Lolium perenne subsp. multiflorum</name>
    <dbReference type="NCBI Taxonomy" id="4521"/>
    <lineage>
        <taxon>Eukaryota</taxon>
        <taxon>Viridiplantae</taxon>
        <taxon>Streptophyta</taxon>
        <taxon>Embryophyta</taxon>
        <taxon>Tracheophyta</taxon>
        <taxon>Spermatophyta</taxon>
        <taxon>Magnoliopsida</taxon>
        <taxon>Liliopsida</taxon>
        <taxon>Poales</taxon>
        <taxon>Poaceae</taxon>
        <taxon>BOP clade</taxon>
        <taxon>Pooideae</taxon>
        <taxon>Poodae</taxon>
        <taxon>Poeae</taxon>
        <taxon>Poeae Chloroplast Group 2 (Poeae type)</taxon>
        <taxon>Loliodinae</taxon>
        <taxon>Loliinae</taxon>
        <taxon>Lolium</taxon>
    </lineage>
</organism>
<dbReference type="InterPro" id="IPR032675">
    <property type="entry name" value="LRR_dom_sf"/>
</dbReference>
<dbReference type="InterPro" id="IPR053197">
    <property type="entry name" value="F-box_SCFL_complex_component"/>
</dbReference>
<gene>
    <name evidence="3" type="ORF">QYE76_044410</name>
</gene>